<gene>
    <name evidence="1" type="ORF">M9Y10_006877</name>
</gene>
<dbReference type="Proteomes" id="UP001470230">
    <property type="component" value="Unassembled WGS sequence"/>
</dbReference>
<organism evidence="1 2">
    <name type="scientific">Tritrichomonas musculus</name>
    <dbReference type="NCBI Taxonomy" id="1915356"/>
    <lineage>
        <taxon>Eukaryota</taxon>
        <taxon>Metamonada</taxon>
        <taxon>Parabasalia</taxon>
        <taxon>Tritrichomonadida</taxon>
        <taxon>Tritrichomonadidae</taxon>
        <taxon>Tritrichomonas</taxon>
    </lineage>
</organism>
<keyword evidence="2" id="KW-1185">Reference proteome</keyword>
<comment type="caution">
    <text evidence="1">The sequence shown here is derived from an EMBL/GenBank/DDBJ whole genome shotgun (WGS) entry which is preliminary data.</text>
</comment>
<sequence length="304" mass="35852">MKGEISYDFFSDQWIKEESHINSELKGFEYLCTVAHNLSPTFQTDKRGMVSSQRIEMRNNLMKKNGNSAYEMLRQFFNISTSWFEKSATITYPSNRFLTNYAENILNEIIKVEFTCEKLNETLHFKKSDTECGCYIGHDLGIPCPYTIRLIRFNEIKNKNDNENFNLLEMPLFNNEKLLKLISPEWRISTMKKTFSPLINRQNTEFKIIPFKQDDILNDEKPDILAAKIIWLYSNSLVYKGKVDKLLKEAQEEIVFPFFEIKKPKEKNKKRHMSSLEINKKEMENDEVMEALSKHLSGEKNYKG</sequence>
<evidence type="ECO:0000313" key="1">
    <source>
        <dbReference type="EMBL" id="KAK8876657.1"/>
    </source>
</evidence>
<reference evidence="1 2" key="1">
    <citation type="submission" date="2024-04" db="EMBL/GenBank/DDBJ databases">
        <title>Tritrichomonas musculus Genome.</title>
        <authorList>
            <person name="Alves-Ferreira E."/>
            <person name="Grigg M."/>
            <person name="Lorenzi H."/>
            <person name="Galac M."/>
        </authorList>
    </citation>
    <scope>NUCLEOTIDE SEQUENCE [LARGE SCALE GENOMIC DNA]</scope>
    <source>
        <strain evidence="1 2">EAF2021</strain>
    </source>
</reference>
<proteinExistence type="predicted"/>
<accession>A0ABR2JFE8</accession>
<name>A0ABR2JFE8_9EUKA</name>
<evidence type="ECO:0008006" key="3">
    <source>
        <dbReference type="Google" id="ProtNLM"/>
    </source>
</evidence>
<evidence type="ECO:0000313" key="2">
    <source>
        <dbReference type="Proteomes" id="UP001470230"/>
    </source>
</evidence>
<protein>
    <recommendedName>
        <fullName evidence="3">SWIM-type domain-containing protein</fullName>
    </recommendedName>
</protein>
<dbReference type="EMBL" id="JAPFFF010000012">
    <property type="protein sequence ID" value="KAK8876657.1"/>
    <property type="molecule type" value="Genomic_DNA"/>
</dbReference>